<keyword evidence="3" id="KW-0255">Endonuclease</keyword>
<dbReference type="InterPro" id="IPR044925">
    <property type="entry name" value="His-Me_finger_sf"/>
</dbReference>
<reference evidence="3" key="1">
    <citation type="submission" date="2020-03" db="EMBL/GenBank/DDBJ databases">
        <title>The deep terrestrial virosphere.</title>
        <authorList>
            <person name="Holmfeldt K."/>
            <person name="Nilsson E."/>
            <person name="Simone D."/>
            <person name="Lopez-Fernandez M."/>
            <person name="Wu X."/>
            <person name="de Brujin I."/>
            <person name="Lundin D."/>
            <person name="Andersson A."/>
            <person name="Bertilsson S."/>
            <person name="Dopson M."/>
        </authorList>
    </citation>
    <scope>NUCLEOTIDE SEQUENCE</scope>
    <source>
        <strain evidence="3">MM415B00972</strain>
    </source>
</reference>
<proteinExistence type="predicted"/>
<sequence>MNEWWAIIKSYNNYAVSTLGRVRNLKTGRLLKPQDSGKRGGNYLFVNLFKNGKRRNINIHVLVAEAFLGPRPCRMLVHHIDTNRKNPVITNLEYCTVLENNRSHVLKAKEK</sequence>
<dbReference type="Gene3D" id="3.90.75.20">
    <property type="match status" value="1"/>
</dbReference>
<feature type="domain" description="HNH nuclease" evidence="2">
    <location>
        <begin position="59"/>
        <end position="102"/>
    </location>
</feature>
<protein>
    <submittedName>
        <fullName evidence="3">Putative homing endonuclease</fullName>
    </submittedName>
</protein>
<evidence type="ECO:0000259" key="2">
    <source>
        <dbReference type="Pfam" id="PF13392"/>
    </source>
</evidence>
<accession>A0A6M3IVQ1</accession>
<evidence type="ECO:0000313" key="3">
    <source>
        <dbReference type="EMBL" id="QJA61221.1"/>
    </source>
</evidence>
<name>A0A6M3IVQ1_9ZZZZ</name>
<dbReference type="InterPro" id="IPR003615">
    <property type="entry name" value="HNH_nuc"/>
</dbReference>
<gene>
    <name evidence="3" type="ORF">MM415B00972_0018</name>
</gene>
<dbReference type="GO" id="GO:0004519">
    <property type="term" value="F:endonuclease activity"/>
    <property type="evidence" value="ECO:0007669"/>
    <property type="project" value="UniProtKB-KW"/>
</dbReference>
<keyword evidence="3" id="KW-0378">Hydrolase</keyword>
<feature type="domain" description="NUMOD4" evidence="1">
    <location>
        <begin position="3"/>
        <end position="48"/>
    </location>
</feature>
<dbReference type="Pfam" id="PF07463">
    <property type="entry name" value="NUMOD4"/>
    <property type="match status" value="1"/>
</dbReference>
<dbReference type="SUPFAM" id="SSF54060">
    <property type="entry name" value="His-Me finger endonucleases"/>
    <property type="match status" value="1"/>
</dbReference>
<organism evidence="3">
    <name type="scientific">viral metagenome</name>
    <dbReference type="NCBI Taxonomy" id="1070528"/>
    <lineage>
        <taxon>unclassified sequences</taxon>
        <taxon>metagenomes</taxon>
        <taxon>organismal metagenomes</taxon>
    </lineage>
</organism>
<dbReference type="InterPro" id="IPR010902">
    <property type="entry name" value="NUMOD4"/>
</dbReference>
<dbReference type="AlphaFoldDB" id="A0A6M3IVQ1"/>
<keyword evidence="3" id="KW-0540">Nuclease</keyword>
<dbReference type="GO" id="GO:0016788">
    <property type="term" value="F:hydrolase activity, acting on ester bonds"/>
    <property type="evidence" value="ECO:0007669"/>
    <property type="project" value="InterPro"/>
</dbReference>
<evidence type="ECO:0000259" key="1">
    <source>
        <dbReference type="Pfam" id="PF07463"/>
    </source>
</evidence>
<dbReference type="Pfam" id="PF13392">
    <property type="entry name" value="HNH_3"/>
    <property type="match status" value="1"/>
</dbReference>
<dbReference type="EMBL" id="MT141434">
    <property type="protein sequence ID" value="QJA61221.1"/>
    <property type="molecule type" value="Genomic_DNA"/>
</dbReference>